<dbReference type="EMBL" id="CP058938">
    <property type="protein sequence ID" value="QLI74779.1"/>
    <property type="molecule type" value="Genomic_DNA"/>
</dbReference>
<dbReference type="RefSeq" id="XP_065987999.1">
    <property type="nucleotide sequence ID" value="XM_066131891.1"/>
</dbReference>
<evidence type="ECO:0000313" key="1">
    <source>
        <dbReference type="EMBL" id="QLI74779.1"/>
    </source>
</evidence>
<keyword evidence="2" id="KW-1185">Reference proteome</keyword>
<gene>
    <name evidence="1" type="ORF">G6M90_00g113490</name>
</gene>
<organism evidence="1 2">
    <name type="scientific">Metarhizium brunneum</name>
    <dbReference type="NCBI Taxonomy" id="500148"/>
    <lineage>
        <taxon>Eukaryota</taxon>
        <taxon>Fungi</taxon>
        <taxon>Dikarya</taxon>
        <taxon>Ascomycota</taxon>
        <taxon>Pezizomycotina</taxon>
        <taxon>Sordariomycetes</taxon>
        <taxon>Hypocreomycetidae</taxon>
        <taxon>Hypocreales</taxon>
        <taxon>Clavicipitaceae</taxon>
        <taxon>Metarhizium</taxon>
    </lineage>
</organism>
<sequence length="104" mass="11421">MSDQRRLELIDENPIGKGLDAFRTLFTSVCSNRNVTFTACTLGQLSNEDLRNPALVLLPSLRSLPVSGLLISTTGSNTLRTDLLRLISAVASDDFDFDRIIPLL</sequence>
<name>A0A7D5V706_9HYPO</name>
<dbReference type="AlphaFoldDB" id="A0A7D5V706"/>
<protein>
    <submittedName>
        <fullName evidence="1">Uncharacterized protein</fullName>
    </submittedName>
</protein>
<accession>A0A7D5V706</accession>
<proteinExistence type="predicted"/>
<dbReference type="Proteomes" id="UP000510686">
    <property type="component" value="Chromosome 7"/>
</dbReference>
<reference evidence="1 2" key="1">
    <citation type="submission" date="2020-07" db="EMBL/GenBank/DDBJ databases">
        <title>Telomere length de novo assembly of all 7 chromosomes of the fungus, Metarhizium brunneum, using a novel assembly pipeline.</title>
        <authorList>
            <person name="Saud z."/>
            <person name="Kortsinoglou A."/>
            <person name="Kouvelis V.N."/>
            <person name="Butt T.M."/>
        </authorList>
    </citation>
    <scope>NUCLEOTIDE SEQUENCE [LARGE SCALE GENOMIC DNA]</scope>
    <source>
        <strain evidence="1 2">4556</strain>
    </source>
</reference>
<dbReference type="GeneID" id="90968291"/>
<evidence type="ECO:0000313" key="2">
    <source>
        <dbReference type="Proteomes" id="UP000510686"/>
    </source>
</evidence>
<dbReference type="KEGG" id="mbrn:90968291"/>
<dbReference type="OrthoDB" id="5101805at2759"/>